<dbReference type="RefSeq" id="WP_065995480.1">
    <property type="nucleotide sequence ID" value="NZ_CP029397.2"/>
</dbReference>
<keyword evidence="4 6" id="KW-1133">Transmembrane helix</keyword>
<dbReference type="Pfam" id="PF01810">
    <property type="entry name" value="LysE"/>
    <property type="match status" value="1"/>
</dbReference>
<feature type="transmembrane region" description="Helical" evidence="6">
    <location>
        <begin position="179"/>
        <end position="195"/>
    </location>
</feature>
<keyword evidence="5 6" id="KW-0472">Membrane</keyword>
<feature type="transmembrane region" description="Helical" evidence="6">
    <location>
        <begin position="68"/>
        <end position="89"/>
    </location>
</feature>
<evidence type="ECO:0000256" key="5">
    <source>
        <dbReference type="ARBA" id="ARBA00023136"/>
    </source>
</evidence>
<keyword evidence="2" id="KW-1003">Cell membrane</keyword>
<dbReference type="OrthoDB" id="6710777at2"/>
<evidence type="ECO:0000256" key="2">
    <source>
        <dbReference type="ARBA" id="ARBA00022475"/>
    </source>
</evidence>
<evidence type="ECO:0000256" key="4">
    <source>
        <dbReference type="ARBA" id="ARBA00022989"/>
    </source>
</evidence>
<dbReference type="Proteomes" id="UP000245977">
    <property type="component" value="Chromosome"/>
</dbReference>
<evidence type="ECO:0000313" key="8">
    <source>
        <dbReference type="Proteomes" id="UP000245977"/>
    </source>
</evidence>
<comment type="subcellular location">
    <subcellularLocation>
        <location evidence="1">Cell membrane</location>
        <topology evidence="1">Multi-pass membrane protein</topology>
    </subcellularLocation>
</comment>
<dbReference type="STRING" id="1871111.GCA_001704615_02374"/>
<name>A0A2S2F9I0_9GAMM</name>
<dbReference type="EMBL" id="CP029397">
    <property type="protein sequence ID" value="AWL27614.1"/>
    <property type="molecule type" value="Genomic_DNA"/>
</dbReference>
<organism evidence="7 8">
    <name type="scientific">Acinetobacter defluvii</name>
    <dbReference type="NCBI Taxonomy" id="1871111"/>
    <lineage>
        <taxon>Bacteria</taxon>
        <taxon>Pseudomonadati</taxon>
        <taxon>Pseudomonadota</taxon>
        <taxon>Gammaproteobacteria</taxon>
        <taxon>Moraxellales</taxon>
        <taxon>Moraxellaceae</taxon>
        <taxon>Acinetobacter</taxon>
    </lineage>
</organism>
<evidence type="ECO:0000256" key="3">
    <source>
        <dbReference type="ARBA" id="ARBA00022692"/>
    </source>
</evidence>
<keyword evidence="8" id="KW-1185">Reference proteome</keyword>
<dbReference type="KEGG" id="adv:DJ533_02905"/>
<evidence type="ECO:0000256" key="6">
    <source>
        <dbReference type="SAM" id="Phobius"/>
    </source>
</evidence>
<keyword evidence="3 6" id="KW-0812">Transmembrane</keyword>
<evidence type="ECO:0000313" key="7">
    <source>
        <dbReference type="EMBL" id="AWL27614.1"/>
    </source>
</evidence>
<sequence length="196" mass="22141">MIENWLFIAAMLAVLLIPGPTNALLASSAHHQGVIKTFALVPAQLFGYLYGISIWALLIHLTLPIWPLLIDILHIASMAYVLWLAFHLWKASHLQNHSQVHRTLSPSQLFISTLKNPKTILFAAGIFPIETWDSYLHYFIVIGIFILCLIPCALFWIYWGRTVLAGKLKGVSADRLYKGSALFLILCMLPVVVRFF</sequence>
<accession>A0A2S2F9I0</accession>
<evidence type="ECO:0000256" key="1">
    <source>
        <dbReference type="ARBA" id="ARBA00004651"/>
    </source>
</evidence>
<dbReference type="GO" id="GO:0006865">
    <property type="term" value="P:amino acid transport"/>
    <property type="evidence" value="ECO:0007669"/>
    <property type="project" value="InterPro"/>
</dbReference>
<dbReference type="GO" id="GO:0005886">
    <property type="term" value="C:plasma membrane"/>
    <property type="evidence" value="ECO:0007669"/>
    <property type="project" value="UniProtKB-SubCell"/>
</dbReference>
<dbReference type="InterPro" id="IPR001123">
    <property type="entry name" value="LeuE-type"/>
</dbReference>
<dbReference type="AlphaFoldDB" id="A0A2S2F9I0"/>
<proteinExistence type="predicted"/>
<feature type="transmembrane region" description="Helical" evidence="6">
    <location>
        <begin position="41"/>
        <end position="61"/>
    </location>
</feature>
<protein>
    <submittedName>
        <fullName evidence="7">Threonine transporter RhtB</fullName>
    </submittedName>
</protein>
<gene>
    <name evidence="7" type="ORF">DJ533_02905</name>
</gene>
<reference evidence="7" key="1">
    <citation type="submission" date="2019-08" db="EMBL/GenBank/DDBJ databases">
        <title>The complete genome of Acinetobacter defluvii strain WCHAD010030.</title>
        <authorList>
            <person name="Hu Y."/>
            <person name="Qin J."/>
            <person name="Feng Y."/>
            <person name="Zong Z."/>
        </authorList>
    </citation>
    <scope>NUCLEOTIDE SEQUENCE</scope>
    <source>
        <strain evidence="7">WCHA30</strain>
    </source>
</reference>
<feature type="transmembrane region" description="Helical" evidence="6">
    <location>
        <begin position="135"/>
        <end position="159"/>
    </location>
</feature>